<gene>
    <name evidence="1" type="ORF">KDA82_40045</name>
</gene>
<organism evidence="1 2">
    <name type="scientific">Streptomyces daliensis</name>
    <dbReference type="NCBI Taxonomy" id="299421"/>
    <lineage>
        <taxon>Bacteria</taxon>
        <taxon>Bacillati</taxon>
        <taxon>Actinomycetota</taxon>
        <taxon>Actinomycetes</taxon>
        <taxon>Kitasatosporales</taxon>
        <taxon>Streptomycetaceae</taxon>
        <taxon>Streptomyces</taxon>
    </lineage>
</organism>
<feature type="non-terminal residue" evidence="1">
    <location>
        <position position="1"/>
    </location>
</feature>
<dbReference type="InterPro" id="IPR036271">
    <property type="entry name" value="Tet_transcr_reg_TetR-rel_C_sf"/>
</dbReference>
<keyword evidence="2" id="KW-1185">Reference proteome</keyword>
<evidence type="ECO:0000313" key="1">
    <source>
        <dbReference type="EMBL" id="MBR7679023.1"/>
    </source>
</evidence>
<dbReference type="EMBL" id="JAGSMN010002161">
    <property type="protein sequence ID" value="MBR7679023.1"/>
    <property type="molecule type" value="Genomic_DNA"/>
</dbReference>
<dbReference type="Gene3D" id="1.10.357.10">
    <property type="entry name" value="Tetracycline Repressor, domain 2"/>
    <property type="match status" value="1"/>
</dbReference>
<dbReference type="Proteomes" id="UP000675554">
    <property type="component" value="Unassembled WGS sequence"/>
</dbReference>
<accession>A0A8T4J7G3</accession>
<dbReference type="AlphaFoldDB" id="A0A8T4J7G3"/>
<proteinExistence type="predicted"/>
<comment type="caution">
    <text evidence="1">The sequence shown here is derived from an EMBL/GenBank/DDBJ whole genome shotgun (WGS) entry which is preliminary data.</text>
</comment>
<evidence type="ECO:0000313" key="2">
    <source>
        <dbReference type="Proteomes" id="UP000675554"/>
    </source>
</evidence>
<protein>
    <submittedName>
        <fullName evidence="1">WHG domain-containing protein</fullName>
    </submittedName>
</protein>
<dbReference type="SUPFAM" id="SSF48498">
    <property type="entry name" value="Tetracyclin repressor-like, C-terminal domain"/>
    <property type="match status" value="1"/>
</dbReference>
<name>A0A8T4J7G3_9ACTN</name>
<reference evidence="1" key="1">
    <citation type="submission" date="2021-04" db="EMBL/GenBank/DDBJ databases">
        <title>Sequencing of actinobacteria type strains.</title>
        <authorList>
            <person name="Nguyen G.-S."/>
            <person name="Wentzel A."/>
        </authorList>
    </citation>
    <scope>NUCLEOTIDE SEQUENCE</scope>
    <source>
        <strain evidence="1">DSM 42095</strain>
    </source>
</reference>
<sequence length="50" mass="5397">VAAELAATWAQLFGLLSFELFGQFENVVTDRGVFFDHAVTGLARGVGLVR</sequence>